<keyword evidence="4 6" id="KW-1133">Transmembrane helix</keyword>
<organism evidence="7 8">
    <name type="scientific">Choanephora cucurbitarum</name>
    <dbReference type="NCBI Taxonomy" id="101091"/>
    <lineage>
        <taxon>Eukaryota</taxon>
        <taxon>Fungi</taxon>
        <taxon>Fungi incertae sedis</taxon>
        <taxon>Mucoromycota</taxon>
        <taxon>Mucoromycotina</taxon>
        <taxon>Mucoromycetes</taxon>
        <taxon>Mucorales</taxon>
        <taxon>Mucorineae</taxon>
        <taxon>Choanephoraceae</taxon>
        <taxon>Choanephoroideae</taxon>
        <taxon>Choanephora</taxon>
    </lineage>
</organism>
<dbReference type="Proteomes" id="UP000093000">
    <property type="component" value="Unassembled WGS sequence"/>
</dbReference>
<evidence type="ECO:0000313" key="8">
    <source>
        <dbReference type="Proteomes" id="UP000093000"/>
    </source>
</evidence>
<sequence length="64" mass="7029">MATTPALRQKNEIYNKRSKNGAVAVKATEKSKQVRKSNLSYAAFGILAFALFGGLLLQLIDLLF</sequence>
<gene>
    <name evidence="7" type="ORF">A0J61_03025</name>
</gene>
<comment type="subcellular location">
    <subcellularLocation>
        <location evidence="6">Membrane</location>
        <topology evidence="6">Single-pass membrane protein</topology>
    </subcellularLocation>
    <subcellularLocation>
        <location evidence="6">Endoplasmic reticulum membrane</location>
        <topology evidence="6">Single-pass membrane protein</topology>
    </subcellularLocation>
</comment>
<name>A0A1C7NIV7_9FUNG</name>
<proteinExistence type="inferred from homology"/>
<keyword evidence="2 6" id="KW-0812">Transmembrane</keyword>
<dbReference type="InterPro" id="IPR010580">
    <property type="entry name" value="ER_stress-assoc"/>
</dbReference>
<dbReference type="Pfam" id="PF06624">
    <property type="entry name" value="RAMP4"/>
    <property type="match status" value="1"/>
</dbReference>
<evidence type="ECO:0000256" key="3">
    <source>
        <dbReference type="ARBA" id="ARBA00022824"/>
    </source>
</evidence>
<protein>
    <recommendedName>
        <fullName evidence="6">Stress-associated endoplasmic reticulum protein</fullName>
    </recommendedName>
</protein>
<keyword evidence="5 6" id="KW-0472">Membrane</keyword>
<feature type="transmembrane region" description="Helical" evidence="6">
    <location>
        <begin position="39"/>
        <end position="60"/>
    </location>
</feature>
<evidence type="ECO:0000313" key="7">
    <source>
        <dbReference type="EMBL" id="OBZ88938.1"/>
    </source>
</evidence>
<evidence type="ECO:0000256" key="5">
    <source>
        <dbReference type="ARBA" id="ARBA00023136"/>
    </source>
</evidence>
<comment type="function">
    <text evidence="6">Interacts with target proteins during translocation into the lumen of the endoplasmic reticulum. Protects unfolded target proteins against degradation and facilitate correct glycosylation.</text>
</comment>
<evidence type="ECO:0000256" key="1">
    <source>
        <dbReference type="ARBA" id="ARBA00005500"/>
    </source>
</evidence>
<dbReference type="AlphaFoldDB" id="A0A1C7NIV7"/>
<dbReference type="STRING" id="101091.A0A1C7NIV7"/>
<accession>A0A1C7NIV7</accession>
<comment type="similarity">
    <text evidence="1 6">Belongs to the RAMP4 family.</text>
</comment>
<dbReference type="OrthoDB" id="16679at2759"/>
<evidence type="ECO:0000256" key="4">
    <source>
        <dbReference type="ARBA" id="ARBA00022989"/>
    </source>
</evidence>
<comment type="caution">
    <text evidence="7">The sequence shown here is derived from an EMBL/GenBank/DDBJ whole genome shotgun (WGS) entry which is preliminary data.</text>
</comment>
<dbReference type="EMBL" id="LUGH01000123">
    <property type="protein sequence ID" value="OBZ88938.1"/>
    <property type="molecule type" value="Genomic_DNA"/>
</dbReference>
<keyword evidence="3 6" id="KW-0256">Endoplasmic reticulum</keyword>
<dbReference type="GO" id="GO:0005789">
    <property type="term" value="C:endoplasmic reticulum membrane"/>
    <property type="evidence" value="ECO:0007669"/>
    <property type="project" value="UniProtKB-SubCell"/>
</dbReference>
<evidence type="ECO:0000256" key="6">
    <source>
        <dbReference type="RuleBase" id="RU364120"/>
    </source>
</evidence>
<keyword evidence="8" id="KW-1185">Reference proteome</keyword>
<reference evidence="7 8" key="1">
    <citation type="submission" date="2016-03" db="EMBL/GenBank/DDBJ databases">
        <title>Choanephora cucurbitarum.</title>
        <authorList>
            <person name="Min B."/>
            <person name="Park H."/>
            <person name="Park J.-H."/>
            <person name="Shin H.-D."/>
            <person name="Choi I.-G."/>
        </authorList>
    </citation>
    <scope>NUCLEOTIDE SEQUENCE [LARGE SCALE GENOMIC DNA]</scope>
    <source>
        <strain evidence="7 8">KUS-F28377</strain>
    </source>
</reference>
<evidence type="ECO:0000256" key="2">
    <source>
        <dbReference type="ARBA" id="ARBA00022692"/>
    </source>
</evidence>
<dbReference type="InParanoid" id="A0A1C7NIV7"/>